<comment type="pathway">
    <text evidence="2 8">Amino-acid biosynthesis; L-histidine biosynthesis; L-histidine from 5-phospho-alpha-D-ribose 1-diphosphate: step 1/9.</text>
</comment>
<evidence type="ECO:0000313" key="11">
    <source>
        <dbReference type="Proteomes" id="UP000032679"/>
    </source>
</evidence>
<reference evidence="10 11" key="1">
    <citation type="submission" date="2012-10" db="EMBL/GenBank/DDBJ databases">
        <title>Genome sequencing of Tanticharoenia sakaeratensis NBRC 103193.</title>
        <authorList>
            <person name="Azuma Y."/>
            <person name="Hadano H."/>
            <person name="Hirakawa H."/>
            <person name="Matsushita K."/>
        </authorList>
    </citation>
    <scope>NUCLEOTIDE SEQUENCE [LARGE SCALE GENOMIC DNA]</scope>
    <source>
        <strain evidence="10 11">NBRC 103193</strain>
    </source>
</reference>
<organism evidence="10 11">
    <name type="scientific">Tanticharoenia sakaeratensis NBRC 103193</name>
    <dbReference type="NCBI Taxonomy" id="1231623"/>
    <lineage>
        <taxon>Bacteria</taxon>
        <taxon>Pseudomonadati</taxon>
        <taxon>Pseudomonadota</taxon>
        <taxon>Alphaproteobacteria</taxon>
        <taxon>Acetobacterales</taxon>
        <taxon>Acetobacteraceae</taxon>
        <taxon>Tanticharoenia</taxon>
    </lineage>
</organism>
<keyword evidence="6 8" id="KW-0963">Cytoplasm</keyword>
<comment type="subunit">
    <text evidence="4 8">Heteromultimer composed of HisG and HisZ subunits.</text>
</comment>
<evidence type="ECO:0000256" key="4">
    <source>
        <dbReference type="ARBA" id="ARBA00011496"/>
    </source>
</evidence>
<dbReference type="GO" id="GO:0004821">
    <property type="term" value="F:histidine-tRNA ligase activity"/>
    <property type="evidence" value="ECO:0007669"/>
    <property type="project" value="TreeGrafter"/>
</dbReference>
<evidence type="ECO:0000256" key="3">
    <source>
        <dbReference type="ARBA" id="ARBA00005539"/>
    </source>
</evidence>
<evidence type="ECO:0000256" key="2">
    <source>
        <dbReference type="ARBA" id="ARBA00004667"/>
    </source>
</evidence>
<dbReference type="UniPathway" id="UPA00031">
    <property type="reaction ID" value="UER00006"/>
</dbReference>
<evidence type="ECO:0000256" key="1">
    <source>
        <dbReference type="ARBA" id="ARBA00004496"/>
    </source>
</evidence>
<accession>A0A0D6MPZ2</accession>
<comment type="function">
    <text evidence="7 8">Required for the first step of histidine biosynthesis. May allow the feedback regulation of ATP phosphoribosyltransferase activity by histidine.</text>
</comment>
<evidence type="ECO:0000256" key="7">
    <source>
        <dbReference type="ARBA" id="ARBA00025246"/>
    </source>
</evidence>
<dbReference type="GO" id="GO:0006427">
    <property type="term" value="P:histidyl-tRNA aminoacylation"/>
    <property type="evidence" value="ECO:0007669"/>
    <property type="project" value="TreeGrafter"/>
</dbReference>
<comment type="subcellular location">
    <subcellularLocation>
        <location evidence="1 8">Cytoplasm</location>
    </subcellularLocation>
</comment>
<comment type="caution">
    <text evidence="10">The sequence shown here is derived from an EMBL/GenBank/DDBJ whole genome shotgun (WGS) entry which is preliminary data.</text>
</comment>
<evidence type="ECO:0000256" key="6">
    <source>
        <dbReference type="ARBA" id="ARBA00022490"/>
    </source>
</evidence>
<protein>
    <recommendedName>
        <fullName evidence="5 8">ATP phosphoribosyltransferase regulatory subunit</fullName>
    </recommendedName>
</protein>
<dbReference type="AlphaFoldDB" id="A0A0D6MPZ2"/>
<dbReference type="PANTHER" id="PTHR43707">
    <property type="entry name" value="HISTIDYL-TRNA SYNTHETASE"/>
    <property type="match status" value="1"/>
</dbReference>
<dbReference type="OrthoDB" id="9769617at2"/>
<evidence type="ECO:0000259" key="9">
    <source>
        <dbReference type="Pfam" id="PF13393"/>
    </source>
</evidence>
<dbReference type="STRING" id="1231623.Tasa_048_146"/>
<dbReference type="RefSeq" id="WP_048850706.1">
    <property type="nucleotide sequence ID" value="NZ_BALE01000048.1"/>
</dbReference>
<feature type="domain" description="Class II Histidinyl-tRNA synthetase (HisRS)-like catalytic core" evidence="9">
    <location>
        <begin position="27"/>
        <end position="327"/>
    </location>
</feature>
<keyword evidence="10" id="KW-0030">Aminoacyl-tRNA synthetase</keyword>
<keyword evidence="11" id="KW-1185">Reference proteome</keyword>
<evidence type="ECO:0000256" key="5">
    <source>
        <dbReference type="ARBA" id="ARBA00020397"/>
    </source>
</evidence>
<keyword evidence="8" id="KW-0368">Histidine biosynthesis</keyword>
<comment type="miscellaneous">
    <text evidence="8">This function is generally fulfilled by the C-terminal part of HisG, which is missing in some bacteria such as this one.</text>
</comment>
<dbReference type="Proteomes" id="UP000032679">
    <property type="component" value="Unassembled WGS sequence"/>
</dbReference>
<dbReference type="Pfam" id="PF13393">
    <property type="entry name" value="tRNA-synt_His"/>
    <property type="match status" value="1"/>
</dbReference>
<keyword evidence="10" id="KW-0436">Ligase</keyword>
<sequence>MSPPVDISALLSGLNDEASSPALLPSGFVDLLPGEAEAEAQGIEALMGVFGAHGYERVRPPLLEFETSLLSGAGNALAEQTFRLMDPHSRRMLGLRPDMTTQIARIASTRLSRAPRPLRLSYAGACVVIGTPGRETERQISQAGIELIGPDSAQADAEVVLVAAEAMAQLGIARPSFDLTVPQLARTLLAESGLGAEACGRLAHALDRKDAAALAKGGGALSDLLIALLQAAGPADTALSALAALDLPVSLRPIVERLRTVVSVIRAHHPDLALTIDPVEFRGWHYHVGVCVTVFAPGQREELGRGGRYLVGDGEPACGLTLRPEALLRAARLPARRPRVYLAPDADRTVAARLREEGCATVAALDAVSGEAALAEQARALDCARVLLGDRIIPV</sequence>
<evidence type="ECO:0000313" key="10">
    <source>
        <dbReference type="EMBL" id="GAN55521.1"/>
    </source>
</evidence>
<dbReference type="InterPro" id="IPR045864">
    <property type="entry name" value="aa-tRNA-synth_II/BPL/LPL"/>
</dbReference>
<gene>
    <name evidence="8" type="primary">hisZ</name>
    <name evidence="10" type="ORF">Tasa_048_146</name>
</gene>
<dbReference type="HAMAP" id="MF_00125">
    <property type="entry name" value="HisZ"/>
    <property type="match status" value="1"/>
</dbReference>
<dbReference type="EMBL" id="BALE01000048">
    <property type="protein sequence ID" value="GAN55521.1"/>
    <property type="molecule type" value="Genomic_DNA"/>
</dbReference>
<dbReference type="InterPro" id="IPR004516">
    <property type="entry name" value="HisRS/HisZ"/>
</dbReference>
<comment type="similarity">
    <text evidence="3 8">Belongs to the class-II aminoacyl-tRNA synthetase family. HisZ subfamily.</text>
</comment>
<name>A0A0D6MPZ2_9PROT</name>
<dbReference type="GO" id="GO:0005737">
    <property type="term" value="C:cytoplasm"/>
    <property type="evidence" value="ECO:0007669"/>
    <property type="project" value="UniProtKB-SubCell"/>
</dbReference>
<dbReference type="GO" id="GO:0000105">
    <property type="term" value="P:L-histidine biosynthetic process"/>
    <property type="evidence" value="ECO:0007669"/>
    <property type="project" value="UniProtKB-UniRule"/>
</dbReference>
<proteinExistence type="inferred from homology"/>
<dbReference type="SUPFAM" id="SSF55681">
    <property type="entry name" value="Class II aaRS and biotin synthetases"/>
    <property type="match status" value="1"/>
</dbReference>
<dbReference type="InterPro" id="IPR041715">
    <property type="entry name" value="HisRS-like_core"/>
</dbReference>
<dbReference type="Gene3D" id="3.30.930.10">
    <property type="entry name" value="Bira Bifunctional Protein, Domain 2"/>
    <property type="match status" value="1"/>
</dbReference>
<dbReference type="InterPro" id="IPR004517">
    <property type="entry name" value="HisZ"/>
</dbReference>
<keyword evidence="8" id="KW-0028">Amino-acid biosynthesis</keyword>
<dbReference type="PANTHER" id="PTHR43707:SF1">
    <property type="entry name" value="HISTIDINE--TRNA LIGASE, MITOCHONDRIAL-RELATED"/>
    <property type="match status" value="1"/>
</dbReference>
<evidence type="ECO:0000256" key="8">
    <source>
        <dbReference type="HAMAP-Rule" id="MF_00125"/>
    </source>
</evidence>